<comment type="cofactor">
    <cofactor evidence="1">
        <name>Zn(2+)</name>
        <dbReference type="ChEBI" id="CHEBI:29105"/>
    </cofactor>
</comment>
<organism evidence="11 12">
    <name type="scientific">Clostridium polyendosporum</name>
    <dbReference type="NCBI Taxonomy" id="69208"/>
    <lineage>
        <taxon>Bacteria</taxon>
        <taxon>Bacillati</taxon>
        <taxon>Bacillota</taxon>
        <taxon>Clostridia</taxon>
        <taxon>Eubacteriales</taxon>
        <taxon>Clostridiaceae</taxon>
        <taxon>Clostridium</taxon>
    </lineage>
</organism>
<evidence type="ECO:0000256" key="9">
    <source>
        <dbReference type="ARBA" id="ARBA00047589"/>
    </source>
</evidence>
<evidence type="ECO:0000256" key="6">
    <source>
        <dbReference type="ARBA" id="ARBA00022723"/>
    </source>
</evidence>
<evidence type="ECO:0000256" key="2">
    <source>
        <dbReference type="ARBA" id="ARBA00007342"/>
    </source>
</evidence>
<protein>
    <recommendedName>
        <fullName evidence="4 10">Phosphate propanoyltransferase</fullName>
        <ecNumber evidence="3 10">2.3.1.222</ecNumber>
    </recommendedName>
</protein>
<dbReference type="PIRSF" id="PIRSF010130">
    <property type="entry name" value="PduL"/>
    <property type="match status" value="1"/>
</dbReference>
<dbReference type="InterPro" id="IPR008300">
    <property type="entry name" value="PTAC"/>
</dbReference>
<evidence type="ECO:0000256" key="10">
    <source>
        <dbReference type="PIRNR" id="PIRNR010130"/>
    </source>
</evidence>
<dbReference type="RefSeq" id="WP_212904479.1">
    <property type="nucleotide sequence ID" value="NZ_BOPZ01000022.1"/>
</dbReference>
<evidence type="ECO:0000256" key="1">
    <source>
        <dbReference type="ARBA" id="ARBA00001947"/>
    </source>
</evidence>
<keyword evidence="5 10" id="KW-0808">Transferase</keyword>
<dbReference type="NCBIfam" id="NF011652">
    <property type="entry name" value="PRK15070.1"/>
    <property type="match status" value="1"/>
</dbReference>
<comment type="function">
    <text evidence="10">Involved in 1,2-propanediol (1,2-PD) degradation by catalyzing the conversion of propanoyl-CoA to propanoyl-phosphate.</text>
</comment>
<keyword evidence="12" id="KW-1185">Reference proteome</keyword>
<evidence type="ECO:0000256" key="5">
    <source>
        <dbReference type="ARBA" id="ARBA00022679"/>
    </source>
</evidence>
<reference evidence="11" key="1">
    <citation type="submission" date="2021-03" db="EMBL/GenBank/DDBJ databases">
        <title>Taxonomic study of Clostridium polyendosporum from meadow-gley soil under rice.</title>
        <authorList>
            <person name="Kobayashi H."/>
            <person name="Tanizawa Y."/>
            <person name="Yagura M."/>
        </authorList>
    </citation>
    <scope>NUCLEOTIDE SEQUENCE</scope>
    <source>
        <strain evidence="11">JCM 30710</strain>
    </source>
</reference>
<dbReference type="PANTHER" id="PTHR39453:SF1">
    <property type="entry name" value="PHOSPHATE PROPANOYLTRANSFERASE"/>
    <property type="match status" value="1"/>
</dbReference>
<dbReference type="Pfam" id="PF06130">
    <property type="entry name" value="PTAC"/>
    <property type="match status" value="1"/>
</dbReference>
<sequence>MDNLQTKETINYITELVLKEVTSLGFKLQKERNKVPVSISARHLHLNREHLDLLFGIGYELTKVKDISQPGQFAAEEKVTLVGSRGRIDNVRVLGPLREETQVEISATDARVLGIEPIVRNSGNHEGTPGLVIVGPKGILNLKRGCIVVERHIHMTPEDAVNFGVSDGQKVCVKVDSIRGGILDNVFVRVQKDFALDMHIDVDDSNAFLIKNGDMLEILK</sequence>
<dbReference type="AlphaFoldDB" id="A0A919VH21"/>
<evidence type="ECO:0000313" key="12">
    <source>
        <dbReference type="Proteomes" id="UP000679179"/>
    </source>
</evidence>
<evidence type="ECO:0000256" key="4">
    <source>
        <dbReference type="ARBA" id="ARBA00020837"/>
    </source>
</evidence>
<evidence type="ECO:0000256" key="3">
    <source>
        <dbReference type="ARBA" id="ARBA00012206"/>
    </source>
</evidence>
<comment type="caution">
    <text evidence="11">The sequence shown here is derived from an EMBL/GenBank/DDBJ whole genome shotgun (WGS) entry which is preliminary data.</text>
</comment>
<evidence type="ECO:0000256" key="7">
    <source>
        <dbReference type="ARBA" id="ARBA00022833"/>
    </source>
</evidence>
<proteinExistence type="inferred from homology"/>
<dbReference type="GO" id="GO:0016747">
    <property type="term" value="F:acyltransferase activity, transferring groups other than amino-acyl groups"/>
    <property type="evidence" value="ECO:0007669"/>
    <property type="project" value="InterPro"/>
</dbReference>
<dbReference type="EC" id="2.3.1.222" evidence="3 10"/>
<keyword evidence="8 10" id="KW-0012">Acyltransferase</keyword>
<name>A0A919VH21_9CLOT</name>
<comment type="catalytic activity">
    <reaction evidence="9 10">
        <text>propanoyl-CoA + phosphate = propanoyl phosphate + CoA</text>
        <dbReference type="Rhea" id="RHEA:28046"/>
        <dbReference type="ChEBI" id="CHEBI:43474"/>
        <dbReference type="ChEBI" id="CHEBI:57287"/>
        <dbReference type="ChEBI" id="CHEBI:57392"/>
        <dbReference type="ChEBI" id="CHEBI:58933"/>
        <dbReference type="EC" id="2.3.1.222"/>
    </reaction>
</comment>
<gene>
    <name evidence="11" type="ORF">CPJCM30710_24580</name>
</gene>
<dbReference type="EMBL" id="BOPZ01000022">
    <property type="protein sequence ID" value="GIM29792.1"/>
    <property type="molecule type" value="Genomic_DNA"/>
</dbReference>
<keyword evidence="6" id="KW-0479">Metal-binding</keyword>
<evidence type="ECO:0000256" key="8">
    <source>
        <dbReference type="ARBA" id="ARBA00023315"/>
    </source>
</evidence>
<comment type="pathway">
    <text evidence="10">Polyol metabolism; 1,2-propanediol degradation.</text>
</comment>
<comment type="similarity">
    <text evidence="2 10">Belongs to the PduL family.</text>
</comment>
<evidence type="ECO:0000313" key="11">
    <source>
        <dbReference type="EMBL" id="GIM29792.1"/>
    </source>
</evidence>
<dbReference type="PANTHER" id="PTHR39453">
    <property type="entry name" value="PHOSPHATE PROPANOYLTRANSFERASE"/>
    <property type="match status" value="1"/>
</dbReference>
<keyword evidence="7" id="KW-0862">Zinc</keyword>
<dbReference type="Proteomes" id="UP000679179">
    <property type="component" value="Unassembled WGS sequence"/>
</dbReference>
<accession>A0A919VH21</accession>
<dbReference type="GO" id="GO:0046872">
    <property type="term" value="F:metal ion binding"/>
    <property type="evidence" value="ECO:0007669"/>
    <property type="project" value="UniProtKB-KW"/>
</dbReference>